<name>A0A2Z4XY19_9GAMM</name>
<evidence type="ECO:0000313" key="2">
    <source>
        <dbReference type="EMBL" id="QIW11600.1"/>
    </source>
</evidence>
<proteinExistence type="predicted"/>
<protein>
    <submittedName>
        <fullName evidence="1">Uncharacterized protein</fullName>
    </submittedName>
</protein>
<keyword evidence="4" id="KW-1185">Reference proteome</keyword>
<dbReference type="OrthoDB" id="9809287at2"/>
<evidence type="ECO:0000313" key="1">
    <source>
        <dbReference type="EMBL" id="AXA33372.1"/>
    </source>
</evidence>
<gene>
    <name evidence="1" type="ORF">CDH04_02615</name>
    <name evidence="2" type="ORF">FZC43_02615</name>
</gene>
<reference evidence="1 3" key="1">
    <citation type="submission" date="2017-06" db="EMBL/GenBank/DDBJ databases">
        <title>Complete genome of Francisella adeliensis.</title>
        <authorList>
            <person name="Vallesi A."/>
            <person name="Sjodin A."/>
        </authorList>
    </citation>
    <scope>NUCLEOTIDE SEQUENCE [LARGE SCALE GENOMIC DNA]</scope>
    <source>
        <strain evidence="1 3">FDC440</strain>
    </source>
</reference>
<dbReference type="Proteomes" id="UP000251120">
    <property type="component" value="Chromosome"/>
</dbReference>
<evidence type="ECO:0000313" key="4">
    <source>
        <dbReference type="Proteomes" id="UP000681131"/>
    </source>
</evidence>
<accession>A0A2Z4XY19</accession>
<dbReference type="EMBL" id="CP043424">
    <property type="protein sequence ID" value="QIW11600.1"/>
    <property type="molecule type" value="Genomic_DNA"/>
</dbReference>
<dbReference type="Proteomes" id="UP000681131">
    <property type="component" value="Chromosome"/>
</dbReference>
<dbReference type="EMBL" id="CP021781">
    <property type="protein sequence ID" value="AXA33372.1"/>
    <property type="molecule type" value="Genomic_DNA"/>
</dbReference>
<organism evidence="1 3">
    <name type="scientific">Francisella adeliensis</name>
    <dbReference type="NCBI Taxonomy" id="2007306"/>
    <lineage>
        <taxon>Bacteria</taxon>
        <taxon>Pseudomonadati</taxon>
        <taxon>Pseudomonadota</taxon>
        <taxon>Gammaproteobacteria</taxon>
        <taxon>Thiotrichales</taxon>
        <taxon>Francisellaceae</taxon>
        <taxon>Francisella</taxon>
    </lineage>
</organism>
<dbReference type="RefSeq" id="WP_112869545.1">
    <property type="nucleotide sequence ID" value="NZ_CP021781.1"/>
</dbReference>
<reference evidence="2 4" key="2">
    <citation type="submission" date="2019-08" db="EMBL/GenBank/DDBJ databases">
        <title>Complete genome sequences of Francisella adeliensis (FSC1325 and FSC1326).</title>
        <authorList>
            <person name="Ohrman C."/>
            <person name="Uneklint I."/>
            <person name="Vallesi A."/>
            <person name="Karlsson L."/>
            <person name="Sjodin A."/>
        </authorList>
    </citation>
    <scope>NUCLEOTIDE SEQUENCE [LARGE SCALE GENOMIC DNA]</scope>
    <source>
        <strain evidence="2 4">FSC1325</strain>
    </source>
</reference>
<sequence length="73" mass="8548">MGVGKVVILHYVKEGAFPYHPNKKNDTYETIAELQAIVSDENTILSIEAKLRSREHKKIISQYIRFAYFFHSY</sequence>
<dbReference type="AlphaFoldDB" id="A0A2Z4XY19"/>
<dbReference type="KEGG" id="fad:CDH04_02615"/>
<evidence type="ECO:0000313" key="3">
    <source>
        <dbReference type="Proteomes" id="UP000251120"/>
    </source>
</evidence>